<feature type="region of interest" description="Disordered" evidence="1">
    <location>
        <begin position="696"/>
        <end position="715"/>
    </location>
</feature>
<dbReference type="Proteomes" id="UP001310890">
    <property type="component" value="Unassembled WGS sequence"/>
</dbReference>
<comment type="caution">
    <text evidence="2">The sequence shown here is derived from an EMBL/GenBank/DDBJ whole genome shotgun (WGS) entry which is preliminary data.</text>
</comment>
<dbReference type="EMBL" id="JAVRRL010000152">
    <property type="protein sequence ID" value="KAK5105810.1"/>
    <property type="molecule type" value="Genomic_DNA"/>
</dbReference>
<proteinExistence type="predicted"/>
<feature type="compositionally biased region" description="Basic residues" evidence="1">
    <location>
        <begin position="620"/>
        <end position="634"/>
    </location>
</feature>
<gene>
    <name evidence="2" type="ORF">LTR62_002133</name>
</gene>
<dbReference type="AlphaFoldDB" id="A0AAN7T8R4"/>
<accession>A0AAN7T8R4</accession>
<feature type="region of interest" description="Disordered" evidence="1">
    <location>
        <begin position="615"/>
        <end position="638"/>
    </location>
</feature>
<sequence length="834" mass="92873">MAQLQALGNEVAKCTMGSPEYQTKYRQFDHDHRRLYCNSNSAQQIFPDIGYDQVFIALHSKVREIDPESAAPIAMMIYLKDSTQTLLPMLDFPPVDGPPQPFDSEPPVCRNERLIARIAAARGKWSEKLAQNGFVDVDITFKMTTKMDIALLKQTTADLVCMGAKLYHMWDFTEWALAATISMVVKRHVLEYELPPRVQREVGISIKLNTPAGLTSANAPFITAVASPYTKQLPKPETVQCLEPDLHAEQEQGPYDLHNPVKKAADFTADSPSNQQKPDPCEAIVKAIEARPRSETLERFREVAKTKNQQIWNIYPSTSTVDKPLRPWTKENEPFRNTPPILGDDQWWVGDHVVREALIAKWERDTLQEELGSWPTRYVRNSSITNRDPEVAAANKDFRLVPGLSSTYTADRNFDWWADNVERAMMQEAREAYEVAERFADNVALRAEDFWRRYCQVQVAARLGAAHACLDAAMTRLYKEESDMAGLVTKAEQHLVNAADACHLRLHRDRFNVMERLREKAREDIAKACGGRQQRPLSTPRYPIQVPSAKLARSPIPADVVEAPQATKSALSRRASTEITRRKLTANTDSAIASGSKAPADIPLVTAAPPVIQNWEPKPKKQHRRGSKATRRRTSGCQKATPLETIQEVDVDDGAITSDSEAIASSVDTMPFPPYVDPMSEMIDALSDISTLYGSHSPSNFSASPPEPTTPEPCTQSLPDGPPIPMILRPARARAFTSLALMSVPKNTRNLTQLCVAEATPVDSVRGSGGKKVQFGLAQNTMATYMPDSPPRSLILHEVGLTPKTRDSHSNTPPTSSLKIMKKALKVAEIDQQD</sequence>
<evidence type="ECO:0000313" key="3">
    <source>
        <dbReference type="Proteomes" id="UP001310890"/>
    </source>
</evidence>
<reference evidence="2" key="1">
    <citation type="submission" date="2023-08" db="EMBL/GenBank/DDBJ databases">
        <title>Black Yeasts Isolated from many extreme environments.</title>
        <authorList>
            <person name="Coleine C."/>
            <person name="Stajich J.E."/>
            <person name="Selbmann L."/>
        </authorList>
    </citation>
    <scope>NUCLEOTIDE SEQUENCE</scope>
    <source>
        <strain evidence="2">CCFEE 5401</strain>
    </source>
</reference>
<evidence type="ECO:0000313" key="2">
    <source>
        <dbReference type="EMBL" id="KAK5105810.1"/>
    </source>
</evidence>
<organism evidence="2 3">
    <name type="scientific">Meristemomyces frigidus</name>
    <dbReference type="NCBI Taxonomy" id="1508187"/>
    <lineage>
        <taxon>Eukaryota</taxon>
        <taxon>Fungi</taxon>
        <taxon>Dikarya</taxon>
        <taxon>Ascomycota</taxon>
        <taxon>Pezizomycotina</taxon>
        <taxon>Dothideomycetes</taxon>
        <taxon>Dothideomycetidae</taxon>
        <taxon>Mycosphaerellales</taxon>
        <taxon>Teratosphaeriaceae</taxon>
        <taxon>Meristemomyces</taxon>
    </lineage>
</organism>
<name>A0AAN7T8R4_9PEZI</name>
<evidence type="ECO:0000256" key="1">
    <source>
        <dbReference type="SAM" id="MobiDB-lite"/>
    </source>
</evidence>
<protein>
    <submittedName>
        <fullName evidence="2">Uncharacterized protein</fullName>
    </submittedName>
</protein>